<gene>
    <name evidence="1" type="ORF">CC86DRAFT_319783</name>
</gene>
<dbReference type="OrthoDB" id="5214444at2759"/>
<proteinExistence type="predicted"/>
<dbReference type="EMBL" id="MU006222">
    <property type="protein sequence ID" value="KAF2828750.1"/>
    <property type="molecule type" value="Genomic_DNA"/>
</dbReference>
<keyword evidence="2" id="KW-1185">Reference proteome</keyword>
<name>A0A6A7A621_9PLEO</name>
<organism evidence="1 2">
    <name type="scientific">Ophiobolus disseminans</name>
    <dbReference type="NCBI Taxonomy" id="1469910"/>
    <lineage>
        <taxon>Eukaryota</taxon>
        <taxon>Fungi</taxon>
        <taxon>Dikarya</taxon>
        <taxon>Ascomycota</taxon>
        <taxon>Pezizomycotina</taxon>
        <taxon>Dothideomycetes</taxon>
        <taxon>Pleosporomycetidae</taxon>
        <taxon>Pleosporales</taxon>
        <taxon>Pleosporineae</taxon>
        <taxon>Phaeosphaeriaceae</taxon>
        <taxon>Ophiobolus</taxon>
    </lineage>
</organism>
<accession>A0A6A7A621</accession>
<evidence type="ECO:0000313" key="2">
    <source>
        <dbReference type="Proteomes" id="UP000799424"/>
    </source>
</evidence>
<dbReference type="Proteomes" id="UP000799424">
    <property type="component" value="Unassembled WGS sequence"/>
</dbReference>
<reference evidence="1" key="1">
    <citation type="journal article" date="2020" name="Stud. Mycol.">
        <title>101 Dothideomycetes genomes: a test case for predicting lifestyles and emergence of pathogens.</title>
        <authorList>
            <person name="Haridas S."/>
            <person name="Albert R."/>
            <person name="Binder M."/>
            <person name="Bloem J."/>
            <person name="Labutti K."/>
            <person name="Salamov A."/>
            <person name="Andreopoulos B."/>
            <person name="Baker S."/>
            <person name="Barry K."/>
            <person name="Bills G."/>
            <person name="Bluhm B."/>
            <person name="Cannon C."/>
            <person name="Castanera R."/>
            <person name="Culley D."/>
            <person name="Daum C."/>
            <person name="Ezra D."/>
            <person name="Gonzalez J."/>
            <person name="Henrissat B."/>
            <person name="Kuo A."/>
            <person name="Liang C."/>
            <person name="Lipzen A."/>
            <person name="Lutzoni F."/>
            <person name="Magnuson J."/>
            <person name="Mondo S."/>
            <person name="Nolan M."/>
            <person name="Ohm R."/>
            <person name="Pangilinan J."/>
            <person name="Park H.-J."/>
            <person name="Ramirez L."/>
            <person name="Alfaro M."/>
            <person name="Sun H."/>
            <person name="Tritt A."/>
            <person name="Yoshinaga Y."/>
            <person name="Zwiers L.-H."/>
            <person name="Turgeon B."/>
            <person name="Goodwin S."/>
            <person name="Spatafora J."/>
            <person name="Crous P."/>
            <person name="Grigoriev I."/>
        </authorList>
    </citation>
    <scope>NUCLEOTIDE SEQUENCE</scope>
    <source>
        <strain evidence="1">CBS 113818</strain>
    </source>
</reference>
<protein>
    <submittedName>
        <fullName evidence="1">Uncharacterized protein</fullName>
    </submittedName>
</protein>
<dbReference type="AlphaFoldDB" id="A0A6A7A621"/>
<sequence>MESTSETEVVAAAPNHPTHFPPHDDFDITIIWHNIYADSDFIGFRRESRGPIERILVAFAKALETGVFEQVISVNASKHLFCVTVACTKNRDEGVMDAVFSVV</sequence>
<evidence type="ECO:0000313" key="1">
    <source>
        <dbReference type="EMBL" id="KAF2828750.1"/>
    </source>
</evidence>